<dbReference type="EMBL" id="CP074676">
    <property type="protein sequence ID" value="QVL20177.1"/>
    <property type="molecule type" value="Genomic_DNA"/>
</dbReference>
<dbReference type="InterPro" id="IPR018004">
    <property type="entry name" value="KilA/APSES_HTH"/>
</dbReference>
<dbReference type="Pfam" id="PF10549">
    <property type="entry name" value="ORF11CD3"/>
    <property type="match status" value="1"/>
</dbReference>
<dbReference type="InterPro" id="IPR018877">
    <property type="entry name" value="Phage_P22_Orf201_C"/>
</dbReference>
<dbReference type="RefSeq" id="WP_213607043.1">
    <property type="nucleotide sequence ID" value="NZ_CP074676.1"/>
</dbReference>
<dbReference type="PROSITE" id="PS51301">
    <property type="entry name" value="KILA_N"/>
    <property type="match status" value="1"/>
</dbReference>
<keyword evidence="3" id="KW-1185">Reference proteome</keyword>
<dbReference type="SMART" id="SM01252">
    <property type="entry name" value="KilA-N"/>
    <property type="match status" value="1"/>
</dbReference>
<dbReference type="InterPro" id="IPR017880">
    <property type="entry name" value="KilA_N"/>
</dbReference>
<evidence type="ECO:0000259" key="1">
    <source>
        <dbReference type="PROSITE" id="PS51301"/>
    </source>
</evidence>
<accession>A0ABX8DVG2</accession>
<proteinExistence type="predicted"/>
<evidence type="ECO:0000313" key="2">
    <source>
        <dbReference type="EMBL" id="QVL20177.1"/>
    </source>
</evidence>
<gene>
    <name evidence="2" type="ORF">KH389_06175</name>
</gene>
<dbReference type="Pfam" id="PF04383">
    <property type="entry name" value="KilA-N"/>
    <property type="match status" value="1"/>
</dbReference>
<dbReference type="Proteomes" id="UP000678154">
    <property type="component" value="Chromosome"/>
</dbReference>
<evidence type="ECO:0000313" key="3">
    <source>
        <dbReference type="Proteomes" id="UP000678154"/>
    </source>
</evidence>
<protein>
    <submittedName>
        <fullName evidence="2">KilA-N domain-containing protein</fullName>
    </submittedName>
</protein>
<dbReference type="InterPro" id="IPR036887">
    <property type="entry name" value="HTH_APSES_sf"/>
</dbReference>
<organism evidence="2 3">
    <name type="scientific">Pseudomonas qingdaonensis</name>
    <dbReference type="NCBI Taxonomy" id="2056231"/>
    <lineage>
        <taxon>Bacteria</taxon>
        <taxon>Pseudomonadati</taxon>
        <taxon>Pseudomonadota</taxon>
        <taxon>Gammaproteobacteria</taxon>
        <taxon>Pseudomonadales</taxon>
        <taxon>Pseudomonadaceae</taxon>
        <taxon>Pseudomonas</taxon>
    </lineage>
</organism>
<name>A0ABX8DVG2_9PSED</name>
<dbReference type="GeneID" id="87479820"/>
<reference evidence="2 3" key="1">
    <citation type="journal article" date="2016" name="J. Hazard. Mater.">
        <title>A newly isolated Pseudomonas putida S-1 strain for batch-mode-propanethiol degradation and continuous treatment of propanethiol-containing waste gas.</title>
        <authorList>
            <person name="Chen D.Z."/>
            <person name="Sun Y.M."/>
            <person name="Han L.M."/>
            <person name="Chen J."/>
            <person name="Ye J.X."/>
            <person name="Chen J.M."/>
        </authorList>
    </citation>
    <scope>NUCLEOTIDE SEQUENCE [LARGE SCALE GENOMIC DNA]</scope>
    <source>
        <strain evidence="2 3">S-1</strain>
    </source>
</reference>
<sequence>MSNVISLPFEGEPVQFNLDGWINATRAAARFGKVPNEWLRLASTREYLEKLAASASTSNAGKSRITFVTSRRGNSPDSGTWIHPRLAVKFSRWLSVDFELWVDEQIDALLRGSLSAMDTLNRACKKFDDHKDVASAAGRALNAWKREKPILIAEVERGRQLVQMTLGFDAPNTNPKKQALP</sequence>
<dbReference type="SUPFAM" id="SSF54616">
    <property type="entry name" value="DNA-binding domain of Mlu1-box binding protein MBP1"/>
    <property type="match status" value="1"/>
</dbReference>
<feature type="domain" description="KilA-N" evidence="1">
    <location>
        <begin position="3"/>
        <end position="109"/>
    </location>
</feature>